<keyword evidence="4" id="KW-1185">Reference proteome</keyword>
<feature type="compositionally biased region" description="Basic and acidic residues" evidence="1">
    <location>
        <begin position="26"/>
        <end position="43"/>
    </location>
</feature>
<organism evidence="3 4">
    <name type="scientific">Anaerobium acetethylicum</name>
    <dbReference type="NCBI Taxonomy" id="1619234"/>
    <lineage>
        <taxon>Bacteria</taxon>
        <taxon>Bacillati</taxon>
        <taxon>Bacillota</taxon>
        <taxon>Clostridia</taxon>
        <taxon>Lachnospirales</taxon>
        <taxon>Lachnospiraceae</taxon>
        <taxon>Anaerobium</taxon>
    </lineage>
</organism>
<protein>
    <submittedName>
        <fullName evidence="3">Putative aldouronate transport system substrate-binding protein</fullName>
    </submittedName>
</protein>
<feature type="signal peptide" evidence="2">
    <location>
        <begin position="1"/>
        <end position="22"/>
    </location>
</feature>
<feature type="region of interest" description="Disordered" evidence="1">
    <location>
        <begin position="25"/>
        <end position="47"/>
    </location>
</feature>
<feature type="chain" id="PRO_5039099857" evidence="2">
    <location>
        <begin position="23"/>
        <end position="546"/>
    </location>
</feature>
<dbReference type="EMBL" id="FMKA01000017">
    <property type="protein sequence ID" value="SCP98190.1"/>
    <property type="molecule type" value="Genomic_DNA"/>
</dbReference>
<evidence type="ECO:0000313" key="4">
    <source>
        <dbReference type="Proteomes" id="UP000199315"/>
    </source>
</evidence>
<dbReference type="Pfam" id="PF13416">
    <property type="entry name" value="SBP_bac_8"/>
    <property type="match status" value="1"/>
</dbReference>
<dbReference type="PANTHER" id="PTHR43649">
    <property type="entry name" value="ARABINOSE-BINDING PROTEIN-RELATED"/>
    <property type="match status" value="1"/>
</dbReference>
<proteinExistence type="predicted"/>
<evidence type="ECO:0000256" key="1">
    <source>
        <dbReference type="SAM" id="MobiDB-lite"/>
    </source>
</evidence>
<dbReference type="RefSeq" id="WP_169823691.1">
    <property type="nucleotide sequence ID" value="NZ_FMKA01000017.1"/>
</dbReference>
<dbReference type="AlphaFoldDB" id="A0A1D3TVM5"/>
<dbReference type="InterPro" id="IPR050490">
    <property type="entry name" value="Bact_solute-bd_prot1"/>
</dbReference>
<dbReference type="InterPro" id="IPR006059">
    <property type="entry name" value="SBP"/>
</dbReference>
<keyword evidence="2" id="KW-0732">Signal</keyword>
<evidence type="ECO:0000313" key="3">
    <source>
        <dbReference type="EMBL" id="SCP98190.1"/>
    </source>
</evidence>
<accession>A0A1D3TVM5</accession>
<gene>
    <name evidence="3" type="ORF">SAMN05421730_101759</name>
</gene>
<dbReference type="PANTHER" id="PTHR43649:SF12">
    <property type="entry name" value="DIACETYLCHITOBIOSE BINDING PROTEIN DASA"/>
    <property type="match status" value="1"/>
</dbReference>
<sequence>MRKNFKKVTALMMAVAMVGTLAAGCGKKEETKTETETGSKETEAEAADPENFVFDEEIEIQIPVYDRATEGAAPVDNNYWTQWIQSEFGDKHNVKVTYVSIPRSDDMNKFNMLLSTGDAPDVIFDYDYPDMVTYSDMGALQAVDMEMVKAWAPTFYGNMETNGILDYMAIDGEDTFIAATRPMAYNFMTLIRQDWLEACGLEMPSNLEEYEAALKAFKDKGLGGDSTIPMTLSLPVQGYVVNYPYRDFPLDEKELALYSDLSVASLSWEPTKNFLSTYNRFYNEGLVSKEFYLDADGSQRQADFISGKAGTYESYLSKNPDVVGSLIANDPNAKVAVLDPAALVPEGNKVAGRGYWPFGMIMGFNAESSEDEVKAVLMLLEWMSDSENLFTLQNGIEGVTYELDANGLPSLIACTTEQRLNYNSNKDMFCLVIEGKDYGSDEKNLAVQKTTFAPAGHEDLIQQSYDYMKKYEEFLYPDYLFDTNIKSVASNSATLLDKYKTAFAELVTCPQDEFESKYAELSKDYLNAGYQAILDEREAAFEASQK</sequence>
<dbReference type="Proteomes" id="UP000199315">
    <property type="component" value="Unassembled WGS sequence"/>
</dbReference>
<dbReference type="SUPFAM" id="SSF53850">
    <property type="entry name" value="Periplasmic binding protein-like II"/>
    <property type="match status" value="1"/>
</dbReference>
<evidence type="ECO:0000256" key="2">
    <source>
        <dbReference type="SAM" id="SignalP"/>
    </source>
</evidence>
<dbReference type="PROSITE" id="PS51257">
    <property type="entry name" value="PROKAR_LIPOPROTEIN"/>
    <property type="match status" value="1"/>
</dbReference>
<dbReference type="STRING" id="1619234.SAMN05421730_101759"/>
<reference evidence="3 4" key="1">
    <citation type="submission" date="2016-09" db="EMBL/GenBank/DDBJ databases">
        <authorList>
            <person name="Capua I."/>
            <person name="De Benedictis P."/>
            <person name="Joannis T."/>
            <person name="Lombin L.H."/>
            <person name="Cattoli G."/>
        </authorList>
    </citation>
    <scope>NUCLEOTIDE SEQUENCE [LARGE SCALE GENOMIC DNA]</scope>
    <source>
        <strain evidence="3 4">GluBS11</strain>
    </source>
</reference>
<name>A0A1D3TVM5_9FIRM</name>
<dbReference type="Gene3D" id="3.40.190.10">
    <property type="entry name" value="Periplasmic binding protein-like II"/>
    <property type="match status" value="2"/>
</dbReference>